<evidence type="ECO:0000313" key="2">
    <source>
        <dbReference type="Proteomes" id="UP001595814"/>
    </source>
</evidence>
<keyword evidence="2" id="KW-1185">Reference proteome</keyword>
<name>A0ABV8JNB5_9FLAO</name>
<protein>
    <submittedName>
        <fullName evidence="1">Uncharacterized protein</fullName>
    </submittedName>
</protein>
<gene>
    <name evidence="1" type="ORF">ACFOUT_02065</name>
</gene>
<dbReference type="Proteomes" id="UP001595814">
    <property type="component" value="Unassembled WGS sequence"/>
</dbReference>
<evidence type="ECO:0000313" key="1">
    <source>
        <dbReference type="EMBL" id="MFC4094640.1"/>
    </source>
</evidence>
<organism evidence="1 2">
    <name type="scientific">Euzebyella saccharophila</name>
    <dbReference type="NCBI Taxonomy" id="679664"/>
    <lineage>
        <taxon>Bacteria</taxon>
        <taxon>Pseudomonadati</taxon>
        <taxon>Bacteroidota</taxon>
        <taxon>Flavobacteriia</taxon>
        <taxon>Flavobacteriales</taxon>
        <taxon>Flavobacteriaceae</taxon>
        <taxon>Euzebyella</taxon>
    </lineage>
</organism>
<accession>A0ABV8JNB5</accession>
<comment type="caution">
    <text evidence="1">The sequence shown here is derived from an EMBL/GenBank/DDBJ whole genome shotgun (WGS) entry which is preliminary data.</text>
</comment>
<dbReference type="EMBL" id="JBHSAW010000003">
    <property type="protein sequence ID" value="MFC4094640.1"/>
    <property type="molecule type" value="Genomic_DNA"/>
</dbReference>
<dbReference type="RefSeq" id="WP_192462420.1">
    <property type="nucleotide sequence ID" value="NZ_JACYFJ010000003.1"/>
</dbReference>
<sequence>MFIMIGCSHSIDAEESLEGESNRTAIDSSQSGLAPVVEMDTTKADFPAEITYGTFNFSGIIPSSTAKIPNCTDGVPKLVQFDMVDSLGTRWLSEKPVVEQKGVFMSEVDSMPIGNYTIKHINLLSAERDTLYGVPTKADTDIIDYVEGEVPAYAQTPMADYLDTVLPLSITISEENTVIEATAFCNTVLDLPVPDSLGGGINTGELMTIPIYITGIEDKGGFTNEEGVYEPYMDLCADYFTVTIDGYRVPERYTWSQFNQYHITVPSDYDYMSIRTYDLDGSPNGIQAIQFTRENPYDAEIHGALVFDQCDPQSQDPIN</sequence>
<proteinExistence type="predicted"/>
<reference evidence="2" key="1">
    <citation type="journal article" date="2019" name="Int. J. Syst. Evol. Microbiol.">
        <title>The Global Catalogue of Microorganisms (GCM) 10K type strain sequencing project: providing services to taxonomists for standard genome sequencing and annotation.</title>
        <authorList>
            <consortium name="The Broad Institute Genomics Platform"/>
            <consortium name="The Broad Institute Genome Sequencing Center for Infectious Disease"/>
            <person name="Wu L."/>
            <person name="Ma J."/>
        </authorList>
    </citation>
    <scope>NUCLEOTIDE SEQUENCE [LARGE SCALE GENOMIC DNA]</scope>
    <source>
        <strain evidence="2">CECT 7477</strain>
    </source>
</reference>